<name>A0A830BGQ1_9LAMI</name>
<evidence type="ECO:0000313" key="2">
    <source>
        <dbReference type="Proteomes" id="UP000653305"/>
    </source>
</evidence>
<dbReference type="AlphaFoldDB" id="A0A830BGQ1"/>
<dbReference type="EMBL" id="BMAC01000027">
    <property type="protein sequence ID" value="GFP81201.1"/>
    <property type="molecule type" value="Genomic_DNA"/>
</dbReference>
<gene>
    <name evidence="1" type="ORF">PHJA_000263400</name>
</gene>
<dbReference type="Proteomes" id="UP000653305">
    <property type="component" value="Unassembled WGS sequence"/>
</dbReference>
<reference evidence="1" key="1">
    <citation type="submission" date="2020-07" db="EMBL/GenBank/DDBJ databases">
        <title>Ethylene signaling mediates host invasion by parasitic plants.</title>
        <authorList>
            <person name="Yoshida S."/>
        </authorList>
    </citation>
    <scope>NUCLEOTIDE SEQUENCE</scope>
    <source>
        <strain evidence="1">Okayama</strain>
    </source>
</reference>
<keyword evidence="2" id="KW-1185">Reference proteome</keyword>
<comment type="caution">
    <text evidence="1">The sequence shown here is derived from an EMBL/GenBank/DDBJ whole genome shotgun (WGS) entry which is preliminary data.</text>
</comment>
<evidence type="ECO:0000313" key="1">
    <source>
        <dbReference type="EMBL" id="GFP81201.1"/>
    </source>
</evidence>
<proteinExistence type="predicted"/>
<protein>
    <submittedName>
        <fullName evidence="1">Uncharacterized protein</fullName>
    </submittedName>
</protein>
<sequence length="66" mass="7558">MRSPIEPSLFKPFEADTGMAQKPFRLTNYSHAVGDPFAGGDIDDYPRHLSHRLVYDCLAKSIRRTY</sequence>
<accession>A0A830BGQ1</accession>
<organism evidence="1 2">
    <name type="scientific">Phtheirospermum japonicum</name>
    <dbReference type="NCBI Taxonomy" id="374723"/>
    <lineage>
        <taxon>Eukaryota</taxon>
        <taxon>Viridiplantae</taxon>
        <taxon>Streptophyta</taxon>
        <taxon>Embryophyta</taxon>
        <taxon>Tracheophyta</taxon>
        <taxon>Spermatophyta</taxon>
        <taxon>Magnoliopsida</taxon>
        <taxon>eudicotyledons</taxon>
        <taxon>Gunneridae</taxon>
        <taxon>Pentapetalae</taxon>
        <taxon>asterids</taxon>
        <taxon>lamiids</taxon>
        <taxon>Lamiales</taxon>
        <taxon>Orobanchaceae</taxon>
        <taxon>Orobanchaceae incertae sedis</taxon>
        <taxon>Phtheirospermum</taxon>
    </lineage>
</organism>